<dbReference type="OMA" id="MRNDSAT"/>
<dbReference type="AlphaFoldDB" id="A0A837D6B8"/>
<evidence type="ECO:0000313" key="1">
    <source>
        <dbReference type="EMBL" id="KHF43359.1"/>
    </source>
</evidence>
<dbReference type="RefSeq" id="WP_015786432.1">
    <property type="nucleotide sequence ID" value="NZ_CALJZO010000019.1"/>
</dbReference>
<protein>
    <recommendedName>
        <fullName evidence="3">Lipoprotein LpqN</fullName>
    </recommendedName>
</protein>
<dbReference type="Gene3D" id="3.40.1000.10">
    <property type="entry name" value="Mog1/PsbP, alpha/beta/alpha sandwich"/>
    <property type="match status" value="1"/>
</dbReference>
<organism evidence="1 2">
    <name type="scientific">Saccharomonospora viridis</name>
    <dbReference type="NCBI Taxonomy" id="1852"/>
    <lineage>
        <taxon>Bacteria</taxon>
        <taxon>Bacillati</taxon>
        <taxon>Actinomycetota</taxon>
        <taxon>Actinomycetes</taxon>
        <taxon>Pseudonocardiales</taxon>
        <taxon>Pseudonocardiaceae</taxon>
        <taxon>Saccharomonospora</taxon>
    </lineage>
</organism>
<reference evidence="1 2" key="1">
    <citation type="submission" date="2014-10" db="EMBL/GenBank/DDBJ databases">
        <title>Genome sequence of Micropolyspora internatus JCM3315.</title>
        <authorList>
            <person name="Shin S.-K."/>
            <person name="Yi H."/>
        </authorList>
    </citation>
    <scope>NUCLEOTIDE SEQUENCE [LARGE SCALE GENOMIC DNA]</scope>
    <source>
        <strain evidence="1 2">JCM 3315</strain>
    </source>
</reference>
<dbReference type="OrthoDB" id="3686643at2"/>
<dbReference type="EMBL" id="JRZE01000006">
    <property type="protein sequence ID" value="KHF43359.1"/>
    <property type="molecule type" value="Genomic_DNA"/>
</dbReference>
<proteinExistence type="predicted"/>
<dbReference type="Proteomes" id="UP000030848">
    <property type="component" value="Unassembled WGS sequence"/>
</dbReference>
<accession>A0A837D6B8</accession>
<gene>
    <name evidence="1" type="ORF">MINT15_35610</name>
</gene>
<evidence type="ECO:0000313" key="2">
    <source>
        <dbReference type="Proteomes" id="UP000030848"/>
    </source>
</evidence>
<evidence type="ECO:0008006" key="3">
    <source>
        <dbReference type="Google" id="ProtNLM"/>
    </source>
</evidence>
<name>A0A837D6B8_9PSEU</name>
<comment type="caution">
    <text evidence="1">The sequence shown here is derived from an EMBL/GenBank/DDBJ whole genome shotgun (WGS) entry which is preliminary data.</text>
</comment>
<sequence length="161" mass="17609">MATTIPVPIQFSLPEGWISVNPDEINTPEAAFVALHPGHRGGGFTPNITITGELRDATVSLQQIAAESVDRLRKGAHEVKIGRTTEGGTAENPVYTQAVRLHVDLAGQPQYLVQYQVFMGFSDTANPARRAVLQIVLTSKLEQFPQVIDDFQTFIASIRPE</sequence>